<name>A0A9E7H6K0_9LILI</name>
<gene>
    <name evidence="1" type="ORF">MUK42_26413</name>
</gene>
<evidence type="ECO:0000313" key="2">
    <source>
        <dbReference type="Proteomes" id="UP001055439"/>
    </source>
</evidence>
<keyword evidence="2" id="KW-1185">Reference proteome</keyword>
<protein>
    <submittedName>
        <fullName evidence="1">Auxin responsive protein</fullName>
    </submittedName>
</protein>
<dbReference type="Proteomes" id="UP001055439">
    <property type="component" value="Chromosome 8"/>
</dbReference>
<sequence length="97" mass="11170">MLRRVRRTGDAEIRDPDRVFESHGLRSPAQRSRRGVWLRAGRCAENPLRGLCLPKRTEDGREEQRRHLLLLIAAGEVADKHVEKVHSCRRGMTLLPP</sequence>
<dbReference type="AlphaFoldDB" id="A0A9E7H6K0"/>
<evidence type="ECO:0000313" key="1">
    <source>
        <dbReference type="EMBL" id="URE24168.1"/>
    </source>
</evidence>
<dbReference type="EMBL" id="CP097510">
    <property type="protein sequence ID" value="URE24168.1"/>
    <property type="molecule type" value="Genomic_DNA"/>
</dbReference>
<proteinExistence type="predicted"/>
<reference evidence="1" key="1">
    <citation type="submission" date="2022-05" db="EMBL/GenBank/DDBJ databases">
        <title>The Musa troglodytarum L. genome provides insights into the mechanism of non-climacteric behaviour and enrichment of carotenoids.</title>
        <authorList>
            <person name="Wang J."/>
        </authorList>
    </citation>
    <scope>NUCLEOTIDE SEQUENCE</scope>
    <source>
        <tissue evidence="1">Leaf</tissue>
    </source>
</reference>
<organism evidence="1 2">
    <name type="scientific">Musa troglodytarum</name>
    <name type="common">fe'i banana</name>
    <dbReference type="NCBI Taxonomy" id="320322"/>
    <lineage>
        <taxon>Eukaryota</taxon>
        <taxon>Viridiplantae</taxon>
        <taxon>Streptophyta</taxon>
        <taxon>Embryophyta</taxon>
        <taxon>Tracheophyta</taxon>
        <taxon>Spermatophyta</taxon>
        <taxon>Magnoliopsida</taxon>
        <taxon>Liliopsida</taxon>
        <taxon>Zingiberales</taxon>
        <taxon>Musaceae</taxon>
        <taxon>Musa</taxon>
    </lineage>
</organism>
<dbReference type="OrthoDB" id="763312at2759"/>
<accession>A0A9E7H6K0</accession>